<sequence length="146" mass="16487">MAGKSENGFKFGYLQALEQEMVKVLPGTDLKGIPHINSKIHVWKKDYGSLVSMLSRSGIGWNDSTCMIECTDEAWAEYMKVDTNARLMRSGINVSKAGDVDPMVDLMGTLRRNTDAHRPAEIAKRIGEYDIPLQGMRFWVIEYDAR</sequence>
<accession>A0ABR0V074</accession>
<dbReference type="Proteomes" id="UP001318860">
    <property type="component" value="Unassembled WGS sequence"/>
</dbReference>
<keyword evidence="3" id="KW-1185">Reference proteome</keyword>
<proteinExistence type="predicted"/>
<organism evidence="2 3">
    <name type="scientific">Rehmannia glutinosa</name>
    <name type="common">Chinese foxglove</name>
    <dbReference type="NCBI Taxonomy" id="99300"/>
    <lineage>
        <taxon>Eukaryota</taxon>
        <taxon>Viridiplantae</taxon>
        <taxon>Streptophyta</taxon>
        <taxon>Embryophyta</taxon>
        <taxon>Tracheophyta</taxon>
        <taxon>Spermatophyta</taxon>
        <taxon>Magnoliopsida</taxon>
        <taxon>eudicotyledons</taxon>
        <taxon>Gunneridae</taxon>
        <taxon>Pentapetalae</taxon>
        <taxon>asterids</taxon>
        <taxon>lamiids</taxon>
        <taxon>Lamiales</taxon>
        <taxon>Orobanchaceae</taxon>
        <taxon>Rehmannieae</taxon>
        <taxon>Rehmannia</taxon>
    </lineage>
</organism>
<feature type="domain" description="Myb/SANT-like" evidence="1">
    <location>
        <begin position="34"/>
        <end position="78"/>
    </location>
</feature>
<gene>
    <name evidence="2" type="ORF">DH2020_038131</name>
</gene>
<reference evidence="2 3" key="1">
    <citation type="journal article" date="2021" name="Comput. Struct. Biotechnol. J.">
        <title>De novo genome assembly of the potent medicinal plant Rehmannia glutinosa using nanopore technology.</title>
        <authorList>
            <person name="Ma L."/>
            <person name="Dong C."/>
            <person name="Song C."/>
            <person name="Wang X."/>
            <person name="Zheng X."/>
            <person name="Niu Y."/>
            <person name="Chen S."/>
            <person name="Feng W."/>
        </authorList>
    </citation>
    <scope>NUCLEOTIDE SEQUENCE [LARGE SCALE GENOMIC DNA]</scope>
    <source>
        <strain evidence="2">DH-2019</strain>
    </source>
</reference>
<dbReference type="InterPro" id="IPR024752">
    <property type="entry name" value="Myb/SANT-like_dom"/>
</dbReference>
<evidence type="ECO:0000313" key="3">
    <source>
        <dbReference type="Proteomes" id="UP001318860"/>
    </source>
</evidence>
<comment type="caution">
    <text evidence="2">The sequence shown here is derived from an EMBL/GenBank/DDBJ whole genome shotgun (WGS) entry which is preliminary data.</text>
</comment>
<evidence type="ECO:0000259" key="1">
    <source>
        <dbReference type="Pfam" id="PF12776"/>
    </source>
</evidence>
<dbReference type="Pfam" id="PF12776">
    <property type="entry name" value="Myb_DNA-bind_3"/>
    <property type="match status" value="1"/>
</dbReference>
<dbReference type="PANTHER" id="PTHR46250">
    <property type="entry name" value="MYB/SANT-LIKE DNA-BINDING DOMAIN PROTEIN-RELATED"/>
    <property type="match status" value="1"/>
</dbReference>
<dbReference type="EMBL" id="JABTTQ020001826">
    <property type="protein sequence ID" value="KAK6128128.1"/>
    <property type="molecule type" value="Genomic_DNA"/>
</dbReference>
<dbReference type="PANTHER" id="PTHR46250:SF15">
    <property type="entry name" value="OS01G0523800 PROTEIN"/>
    <property type="match status" value="1"/>
</dbReference>
<protein>
    <recommendedName>
        <fullName evidence="1">Myb/SANT-like domain-containing protein</fullName>
    </recommendedName>
</protein>
<evidence type="ECO:0000313" key="2">
    <source>
        <dbReference type="EMBL" id="KAK6128128.1"/>
    </source>
</evidence>
<name>A0ABR0V074_REHGL</name>